<organism evidence="2">
    <name type="scientific">Sesamum latifolium</name>
    <dbReference type="NCBI Taxonomy" id="2727402"/>
    <lineage>
        <taxon>Eukaryota</taxon>
        <taxon>Viridiplantae</taxon>
        <taxon>Streptophyta</taxon>
        <taxon>Embryophyta</taxon>
        <taxon>Tracheophyta</taxon>
        <taxon>Spermatophyta</taxon>
        <taxon>Magnoliopsida</taxon>
        <taxon>eudicotyledons</taxon>
        <taxon>Gunneridae</taxon>
        <taxon>Pentapetalae</taxon>
        <taxon>asterids</taxon>
        <taxon>lamiids</taxon>
        <taxon>Lamiales</taxon>
        <taxon>Pedaliaceae</taxon>
        <taxon>Sesamum</taxon>
    </lineage>
</organism>
<proteinExistence type="predicted"/>
<feature type="region of interest" description="Disordered" evidence="1">
    <location>
        <begin position="32"/>
        <end position="62"/>
    </location>
</feature>
<dbReference type="EMBL" id="JACGWN010000005">
    <property type="protein sequence ID" value="KAL0451033.1"/>
    <property type="molecule type" value="Genomic_DNA"/>
</dbReference>
<sequence length="161" mass="17933">MQATVDFRPGNRDPGMVMREVDEDLAIFLGMGKGEKERIEDSDEFDGSTGGEPIPDSLSMPNETQQETVKRLSNDSFLNLEIERRDHDWLLKEGDISLLPSEEVEGQQDSAANQTGISDGEGISLKSEASISFPEFVLCSPTIFELAHFLYVVFPDIVYDL</sequence>
<evidence type="ECO:0000256" key="1">
    <source>
        <dbReference type="SAM" id="MobiDB-lite"/>
    </source>
</evidence>
<comment type="caution">
    <text evidence="2">The sequence shown here is derived from an EMBL/GenBank/DDBJ whole genome shotgun (WGS) entry which is preliminary data.</text>
</comment>
<reference evidence="2" key="2">
    <citation type="journal article" date="2024" name="Plant">
        <title>Genomic evolution and insights into agronomic trait innovations of Sesamum species.</title>
        <authorList>
            <person name="Miao H."/>
            <person name="Wang L."/>
            <person name="Qu L."/>
            <person name="Liu H."/>
            <person name="Sun Y."/>
            <person name="Le M."/>
            <person name="Wang Q."/>
            <person name="Wei S."/>
            <person name="Zheng Y."/>
            <person name="Lin W."/>
            <person name="Duan Y."/>
            <person name="Cao H."/>
            <person name="Xiong S."/>
            <person name="Wang X."/>
            <person name="Wei L."/>
            <person name="Li C."/>
            <person name="Ma Q."/>
            <person name="Ju M."/>
            <person name="Zhao R."/>
            <person name="Li G."/>
            <person name="Mu C."/>
            <person name="Tian Q."/>
            <person name="Mei H."/>
            <person name="Zhang T."/>
            <person name="Gao T."/>
            <person name="Zhang H."/>
        </authorList>
    </citation>
    <scope>NUCLEOTIDE SEQUENCE</scope>
    <source>
        <strain evidence="2">KEN1</strain>
    </source>
</reference>
<name>A0AAW2XAP4_9LAMI</name>
<gene>
    <name evidence="2" type="ORF">Slati_1659700</name>
</gene>
<dbReference type="AlphaFoldDB" id="A0AAW2XAP4"/>
<accession>A0AAW2XAP4</accession>
<protein>
    <submittedName>
        <fullName evidence="2">Uncharacterized protein</fullName>
    </submittedName>
</protein>
<evidence type="ECO:0000313" key="2">
    <source>
        <dbReference type="EMBL" id="KAL0451033.1"/>
    </source>
</evidence>
<reference evidence="2" key="1">
    <citation type="submission" date="2020-06" db="EMBL/GenBank/DDBJ databases">
        <authorList>
            <person name="Li T."/>
            <person name="Hu X."/>
            <person name="Zhang T."/>
            <person name="Song X."/>
            <person name="Zhang H."/>
            <person name="Dai N."/>
            <person name="Sheng W."/>
            <person name="Hou X."/>
            <person name="Wei L."/>
        </authorList>
    </citation>
    <scope>NUCLEOTIDE SEQUENCE</scope>
    <source>
        <strain evidence="2">KEN1</strain>
        <tissue evidence="2">Leaf</tissue>
    </source>
</reference>